<keyword evidence="5 9" id="KW-0547">Nucleotide-binding</keyword>
<sequence>MAALAARLARSFAAAVPQRGAVAVPADKSSPAAGLLCSPGATGSFGGVSSSSSGFLGSSLAGSVTAAARSGGERLGSAASSMKMMFEKFNERAIKAVMRAQEESRRLGHNFVSTEMLLVGVISENNGVSANVMKKLGVSAKDARKTVEEMLGRGSGAVPNEIPFTPAAKRSLANGIQVAKQLKSDTIDPAHILLAMTKDKDSGVAKVFEKLNVDQTQIPLEITKGLEDLLGKDAKGERELVGVTTKGADASKNGTLKEFGKDLTEAAAAGEMDPLVGREEEINRTIQILARRQKNNPVLIGEPGVGKTAIAEGLAMRIAAGDVPDLLQGKRIIELDLGMLLSGTKYRGEFEERLKNIIKEVQDDQNVILMIDEIHTLVGAGGDGGGGAMDAANILKPALSRGDLQVIGATTVEEYRKYVEKDKALERRFQPVSVPEPTVEEAVQILTGLARKYEAHHKLRYSDEALIACVKLASQYIQDRFLPDKAIDVLDEAGARVQLRQLAAMPESAKEVRTELREVQAKKEEAVNTQDFMTAAELRKQETELCQKIHEIMLAEAASAEGASEQLEVQGFREPVVTEGDVASVVSTWTGVPVDKVSTDESARLVKLEDVLHQRVIGQEEAVVAISKAVRRSRAGLQNPNRPLASFIFCGPTGVGKTELCKALAAAYYGREDAMIRLDMSEFMERHTVSKLIGSPPGYVGYEEESQLTDGIRRKPYSLVLFDEVEKAHPDVFNLMLQILEDGRLTDSKGRLVSFKNAMIIMTSNAGAKQIEQAMLGGGIGFDMGADDGDMSTYQRLKVKVHDELKNHFRPEFLNRLDEIIVFKHLTKPEVREISELEFEKTFKRCEERGIRLSLTERFKQKVVDEGFDPVYGARPLRRSVMRLLEDTLAESFLNEPTVEGEYVLCDLNNKGEVVVLRQQEPEILEGSDPSVVIMPNVEVPSAKVPEVVSG</sequence>
<dbReference type="GO" id="GO:0005524">
    <property type="term" value="F:ATP binding"/>
    <property type="evidence" value="ECO:0007669"/>
    <property type="project" value="UniProtKB-KW"/>
</dbReference>
<reference evidence="11" key="1">
    <citation type="submission" date="2021-01" db="EMBL/GenBank/DDBJ databases">
        <authorList>
            <person name="Corre E."/>
            <person name="Pelletier E."/>
            <person name="Niang G."/>
            <person name="Scheremetjew M."/>
            <person name="Finn R."/>
            <person name="Kale V."/>
            <person name="Holt S."/>
            <person name="Cochrane G."/>
            <person name="Meng A."/>
            <person name="Brown T."/>
            <person name="Cohen L."/>
        </authorList>
    </citation>
    <scope>NUCLEOTIDE SEQUENCE</scope>
    <source>
        <strain evidence="11">CCMP3105</strain>
    </source>
</reference>
<dbReference type="SMART" id="SM00382">
    <property type="entry name" value="AAA"/>
    <property type="match status" value="2"/>
</dbReference>
<comment type="subcellular location">
    <subcellularLocation>
        <location evidence="1">Plastid</location>
        <location evidence="1">Chloroplast</location>
    </subcellularLocation>
</comment>
<evidence type="ECO:0000256" key="4">
    <source>
        <dbReference type="ARBA" id="ARBA00022737"/>
    </source>
</evidence>
<evidence type="ECO:0000256" key="1">
    <source>
        <dbReference type="ARBA" id="ARBA00004229"/>
    </source>
</evidence>
<dbReference type="InterPro" id="IPR036628">
    <property type="entry name" value="Clp_N_dom_sf"/>
</dbReference>
<evidence type="ECO:0000256" key="9">
    <source>
        <dbReference type="RuleBase" id="RU004432"/>
    </source>
</evidence>
<dbReference type="InterPro" id="IPR003959">
    <property type="entry name" value="ATPase_AAA_core"/>
</dbReference>
<dbReference type="Pfam" id="PF17871">
    <property type="entry name" value="AAA_lid_9"/>
    <property type="match status" value="1"/>
</dbReference>
<dbReference type="Gene3D" id="3.40.50.300">
    <property type="entry name" value="P-loop containing nucleotide triphosphate hydrolases"/>
    <property type="match status" value="3"/>
</dbReference>
<dbReference type="PANTHER" id="PTHR11638:SF155">
    <property type="entry name" value="CHAPERONE PROTEIN CLPC1, CHLOROPLASTIC-LIKE"/>
    <property type="match status" value="1"/>
</dbReference>
<dbReference type="InterPro" id="IPR003593">
    <property type="entry name" value="AAA+_ATPase"/>
</dbReference>
<dbReference type="InterPro" id="IPR027417">
    <property type="entry name" value="P-loop_NTPase"/>
</dbReference>
<comment type="similarity">
    <text evidence="9">Belongs to the ClpA/ClpB family.</text>
</comment>
<dbReference type="PRINTS" id="PR00300">
    <property type="entry name" value="CLPPROTEASEA"/>
</dbReference>
<organism evidence="11">
    <name type="scientific">Alexandrium monilatum</name>
    <dbReference type="NCBI Taxonomy" id="311494"/>
    <lineage>
        <taxon>Eukaryota</taxon>
        <taxon>Sar</taxon>
        <taxon>Alveolata</taxon>
        <taxon>Dinophyceae</taxon>
        <taxon>Gonyaulacales</taxon>
        <taxon>Pyrocystaceae</taxon>
        <taxon>Alexandrium</taxon>
    </lineage>
</organism>
<dbReference type="PROSITE" id="PS51903">
    <property type="entry name" value="CLP_R"/>
    <property type="match status" value="1"/>
</dbReference>
<dbReference type="GO" id="GO:0016887">
    <property type="term" value="F:ATP hydrolysis activity"/>
    <property type="evidence" value="ECO:0007669"/>
    <property type="project" value="InterPro"/>
</dbReference>
<dbReference type="PANTHER" id="PTHR11638">
    <property type="entry name" value="ATP-DEPENDENT CLP PROTEASE"/>
    <property type="match status" value="1"/>
</dbReference>
<protein>
    <recommendedName>
        <fullName evidence="10">Clp R domain-containing protein</fullName>
    </recommendedName>
</protein>
<proteinExistence type="inferred from homology"/>
<dbReference type="InterPro" id="IPR041546">
    <property type="entry name" value="ClpA/ClpB_AAA_lid"/>
</dbReference>
<keyword evidence="3" id="KW-0934">Plastid</keyword>
<dbReference type="Gene3D" id="1.10.1780.10">
    <property type="entry name" value="Clp, N-terminal domain"/>
    <property type="match status" value="1"/>
</dbReference>
<dbReference type="SUPFAM" id="SSF52540">
    <property type="entry name" value="P-loop containing nucleoside triphosphate hydrolases"/>
    <property type="match status" value="2"/>
</dbReference>
<evidence type="ECO:0000256" key="6">
    <source>
        <dbReference type="ARBA" id="ARBA00022840"/>
    </source>
</evidence>
<dbReference type="GO" id="GO:0034605">
    <property type="term" value="P:cellular response to heat"/>
    <property type="evidence" value="ECO:0007669"/>
    <property type="project" value="TreeGrafter"/>
</dbReference>
<dbReference type="Pfam" id="PF10431">
    <property type="entry name" value="ClpB_D2-small"/>
    <property type="match status" value="1"/>
</dbReference>
<keyword evidence="4 8" id="KW-0677">Repeat</keyword>
<dbReference type="PROSITE" id="PS00870">
    <property type="entry name" value="CLPAB_1"/>
    <property type="match status" value="1"/>
</dbReference>
<dbReference type="InterPro" id="IPR018368">
    <property type="entry name" value="ClpA/B_CS1"/>
</dbReference>
<dbReference type="GO" id="GO:0009507">
    <property type="term" value="C:chloroplast"/>
    <property type="evidence" value="ECO:0007669"/>
    <property type="project" value="UniProtKB-SubCell"/>
</dbReference>
<dbReference type="SMART" id="SM01086">
    <property type="entry name" value="ClpB_D2-small"/>
    <property type="match status" value="1"/>
</dbReference>
<evidence type="ECO:0000256" key="5">
    <source>
        <dbReference type="ARBA" id="ARBA00022741"/>
    </source>
</evidence>
<evidence type="ECO:0000256" key="3">
    <source>
        <dbReference type="ARBA" id="ARBA00022640"/>
    </source>
</evidence>
<feature type="domain" description="Clp R" evidence="10">
    <location>
        <begin position="86"/>
        <end position="232"/>
    </location>
</feature>
<dbReference type="FunFam" id="3.40.50.300:FF:000010">
    <property type="entry name" value="Chaperone clpB 1, putative"/>
    <property type="match status" value="1"/>
</dbReference>
<keyword evidence="6 9" id="KW-0067">ATP-binding</keyword>
<name>A0A7S4QTF0_9DINO</name>
<dbReference type="SUPFAM" id="SSF81923">
    <property type="entry name" value="Double Clp-N motif"/>
    <property type="match status" value="1"/>
</dbReference>
<evidence type="ECO:0000256" key="7">
    <source>
        <dbReference type="ARBA" id="ARBA00023186"/>
    </source>
</evidence>
<dbReference type="Gene3D" id="1.10.8.60">
    <property type="match status" value="1"/>
</dbReference>
<dbReference type="EMBL" id="HBNR01036907">
    <property type="protein sequence ID" value="CAE4593438.1"/>
    <property type="molecule type" value="Transcribed_RNA"/>
</dbReference>
<dbReference type="AlphaFoldDB" id="A0A7S4QTF0"/>
<accession>A0A7S4QTF0</accession>
<gene>
    <name evidence="11" type="ORF">AMON00008_LOCUS25424</name>
</gene>
<dbReference type="Pfam" id="PF02861">
    <property type="entry name" value="Clp_N"/>
    <property type="match status" value="1"/>
</dbReference>
<dbReference type="InterPro" id="IPR001270">
    <property type="entry name" value="ClpA/B"/>
</dbReference>
<dbReference type="InterPro" id="IPR028299">
    <property type="entry name" value="ClpA/B_CS2"/>
</dbReference>
<dbReference type="InterPro" id="IPR050130">
    <property type="entry name" value="ClpA_ClpB"/>
</dbReference>
<dbReference type="Pfam" id="PF07724">
    <property type="entry name" value="AAA_2"/>
    <property type="match status" value="1"/>
</dbReference>
<dbReference type="CDD" id="cd19499">
    <property type="entry name" value="RecA-like_ClpB_Hsp104-like"/>
    <property type="match status" value="1"/>
</dbReference>
<dbReference type="FunFam" id="3.40.50.300:FF:000025">
    <property type="entry name" value="ATP-dependent Clp protease subunit"/>
    <property type="match status" value="1"/>
</dbReference>
<dbReference type="InterPro" id="IPR019489">
    <property type="entry name" value="Clp_ATPase_C"/>
</dbReference>
<dbReference type="PROSITE" id="PS00871">
    <property type="entry name" value="CLPAB_2"/>
    <property type="match status" value="1"/>
</dbReference>
<dbReference type="CDD" id="cd00009">
    <property type="entry name" value="AAA"/>
    <property type="match status" value="1"/>
</dbReference>
<evidence type="ECO:0000256" key="2">
    <source>
        <dbReference type="ARBA" id="ARBA00022528"/>
    </source>
</evidence>
<dbReference type="InterPro" id="IPR004176">
    <property type="entry name" value="Clp_R_N"/>
</dbReference>
<keyword evidence="2" id="KW-0150">Chloroplast</keyword>
<dbReference type="Pfam" id="PF00004">
    <property type="entry name" value="AAA"/>
    <property type="match status" value="1"/>
</dbReference>
<evidence type="ECO:0000256" key="8">
    <source>
        <dbReference type="PROSITE-ProRule" id="PRU01251"/>
    </source>
</evidence>
<keyword evidence="7 9" id="KW-0143">Chaperone</keyword>
<evidence type="ECO:0000313" key="11">
    <source>
        <dbReference type="EMBL" id="CAE4593438.1"/>
    </source>
</evidence>
<evidence type="ECO:0000259" key="10">
    <source>
        <dbReference type="PROSITE" id="PS51903"/>
    </source>
</evidence>